<evidence type="ECO:0000313" key="4">
    <source>
        <dbReference type="Proteomes" id="UP000054270"/>
    </source>
</evidence>
<feature type="domain" description="F-box" evidence="2">
    <location>
        <begin position="16"/>
        <end position="70"/>
    </location>
</feature>
<feature type="compositionally biased region" description="Basic and acidic residues" evidence="1">
    <location>
        <begin position="389"/>
        <end position="400"/>
    </location>
</feature>
<evidence type="ECO:0000313" key="3">
    <source>
        <dbReference type="EMBL" id="KJA12934.1"/>
    </source>
</evidence>
<evidence type="ECO:0000256" key="1">
    <source>
        <dbReference type="SAM" id="MobiDB-lite"/>
    </source>
</evidence>
<dbReference type="InterPro" id="IPR001810">
    <property type="entry name" value="F-box_dom"/>
</dbReference>
<reference evidence="4" key="1">
    <citation type="submission" date="2014-04" db="EMBL/GenBank/DDBJ databases">
        <title>Evolutionary Origins and Diversification of the Mycorrhizal Mutualists.</title>
        <authorList>
            <consortium name="DOE Joint Genome Institute"/>
            <consortium name="Mycorrhizal Genomics Consortium"/>
            <person name="Kohler A."/>
            <person name="Kuo A."/>
            <person name="Nagy L.G."/>
            <person name="Floudas D."/>
            <person name="Copeland A."/>
            <person name="Barry K.W."/>
            <person name="Cichocki N."/>
            <person name="Veneault-Fourrey C."/>
            <person name="LaButti K."/>
            <person name="Lindquist E.A."/>
            <person name="Lipzen A."/>
            <person name="Lundell T."/>
            <person name="Morin E."/>
            <person name="Murat C."/>
            <person name="Riley R."/>
            <person name="Ohm R."/>
            <person name="Sun H."/>
            <person name="Tunlid A."/>
            <person name="Henrissat B."/>
            <person name="Grigoriev I.V."/>
            <person name="Hibbett D.S."/>
            <person name="Martin F."/>
        </authorList>
    </citation>
    <scope>NUCLEOTIDE SEQUENCE [LARGE SCALE GENOMIC DNA]</scope>
    <source>
        <strain evidence="4">FD-334 SS-4</strain>
    </source>
</reference>
<dbReference type="EMBL" id="KN817833">
    <property type="protein sequence ID" value="KJA12934.1"/>
    <property type="molecule type" value="Genomic_DNA"/>
</dbReference>
<dbReference type="AlphaFoldDB" id="A0A0D2N159"/>
<protein>
    <recommendedName>
        <fullName evidence="2">F-box domain-containing protein</fullName>
    </recommendedName>
</protein>
<accession>A0A0D2N159</accession>
<keyword evidence="4" id="KW-1185">Reference proteome</keyword>
<dbReference type="OMA" id="MEHERYS"/>
<name>A0A0D2N159_HYPSF</name>
<gene>
    <name evidence="3" type="ORF">HYPSUDRAFT_649054</name>
</gene>
<proteinExistence type="predicted"/>
<sequence length="409" mass="47639">MPAAVPYAPYAPAEHAMSILDLPATTDDILLDCLPPSDILRYSRTCRYANTVVKSYMKRAFNLNKLLSRFFSPTEIQRFRELQCSTGMLISGSIALQFFERVLYPDSDLDLYIEHRFSRQVADWLVNIGYNYAPLPGQDNPQSLDEAFHRNPHNQTHIPRIAVLLKDIIFSVQKDYVTSPFVFNFEKQNPYRKIQLISSLLSPLQRILGFHSTCVMNIITHDKAYSFYPRATFDEHYSLVCRPDVEVDTLKKYKARGWSMFDLSDFPPLRVDMYSTFSLGRRYVGDPCCWTIPINSGLNLPHGYVESNSWVIKLRYRFGEEKVITKFDVLATRRLKFSYIVDTADLNMENEIRKFIGRSQQTPNPQSARYLDEIVFRCMNKLRAESEYERLDTESEREIEYSDESESES</sequence>
<organism evidence="3 4">
    <name type="scientific">Hypholoma sublateritium (strain FD-334 SS-4)</name>
    <dbReference type="NCBI Taxonomy" id="945553"/>
    <lineage>
        <taxon>Eukaryota</taxon>
        <taxon>Fungi</taxon>
        <taxon>Dikarya</taxon>
        <taxon>Basidiomycota</taxon>
        <taxon>Agaricomycotina</taxon>
        <taxon>Agaricomycetes</taxon>
        <taxon>Agaricomycetidae</taxon>
        <taxon>Agaricales</taxon>
        <taxon>Agaricineae</taxon>
        <taxon>Strophariaceae</taxon>
        <taxon>Hypholoma</taxon>
    </lineage>
</organism>
<dbReference type="Proteomes" id="UP000054270">
    <property type="component" value="Unassembled WGS sequence"/>
</dbReference>
<evidence type="ECO:0000259" key="2">
    <source>
        <dbReference type="PROSITE" id="PS50181"/>
    </source>
</evidence>
<dbReference type="OrthoDB" id="3041043at2759"/>
<dbReference type="PROSITE" id="PS50181">
    <property type="entry name" value="FBOX"/>
    <property type="match status" value="1"/>
</dbReference>
<feature type="region of interest" description="Disordered" evidence="1">
    <location>
        <begin position="389"/>
        <end position="409"/>
    </location>
</feature>